<dbReference type="GO" id="GO:0009279">
    <property type="term" value="C:cell outer membrane"/>
    <property type="evidence" value="ECO:0007669"/>
    <property type="project" value="UniProtKB-SubCell"/>
</dbReference>
<evidence type="ECO:0000256" key="8">
    <source>
        <dbReference type="PROSITE-ProRule" id="PRU01360"/>
    </source>
</evidence>
<dbReference type="InterPro" id="IPR023996">
    <property type="entry name" value="TonB-dep_OMP_SusC/RagA"/>
</dbReference>
<dbReference type="RefSeq" id="WP_134248788.1">
    <property type="nucleotide sequence ID" value="NZ_SNQI01000004.1"/>
</dbReference>
<keyword evidence="14" id="KW-1185">Reference proteome</keyword>
<dbReference type="OrthoDB" id="9768177at2"/>
<reference evidence="13 14" key="1">
    <citation type="journal article" date="2011" name="J. Microbiol.">
        <title>Gramella jeungdoensis sp. nov., isolated from a solar saltern in Korea.</title>
        <authorList>
            <person name="Joung Y."/>
            <person name="Kim H."/>
            <person name="Jang T."/>
            <person name="Ahn T.S."/>
            <person name="Joh K."/>
        </authorList>
    </citation>
    <scope>NUCLEOTIDE SEQUENCE [LARGE SCALE GENOMIC DNA]</scope>
    <source>
        <strain evidence="13 14">KCTC 23123</strain>
    </source>
</reference>
<comment type="caution">
    <text evidence="13">The sequence shown here is derived from an EMBL/GenBank/DDBJ whole genome shotgun (WGS) entry which is preliminary data.</text>
</comment>
<keyword evidence="6 8" id="KW-0472">Membrane</keyword>
<dbReference type="PROSITE" id="PS52016">
    <property type="entry name" value="TONB_DEPENDENT_REC_3"/>
    <property type="match status" value="1"/>
</dbReference>
<comment type="similarity">
    <text evidence="8 9">Belongs to the TonB-dependent receptor family.</text>
</comment>
<evidence type="ECO:0000313" key="14">
    <source>
        <dbReference type="Proteomes" id="UP000298517"/>
    </source>
</evidence>
<dbReference type="Pfam" id="PF00593">
    <property type="entry name" value="TonB_dep_Rec_b-barrel"/>
    <property type="match status" value="1"/>
</dbReference>
<keyword evidence="5 9" id="KW-0798">TonB box</keyword>
<evidence type="ECO:0000256" key="1">
    <source>
        <dbReference type="ARBA" id="ARBA00004571"/>
    </source>
</evidence>
<feature type="signal peptide" evidence="10">
    <location>
        <begin position="1"/>
        <end position="22"/>
    </location>
</feature>
<dbReference type="InterPro" id="IPR000531">
    <property type="entry name" value="Beta-barrel_TonB"/>
</dbReference>
<evidence type="ECO:0000259" key="11">
    <source>
        <dbReference type="Pfam" id="PF00593"/>
    </source>
</evidence>
<feature type="domain" description="TonB-dependent receptor plug" evidence="12">
    <location>
        <begin position="113"/>
        <end position="220"/>
    </location>
</feature>
<dbReference type="Gene3D" id="2.170.130.10">
    <property type="entry name" value="TonB-dependent receptor, plug domain"/>
    <property type="match status" value="1"/>
</dbReference>
<dbReference type="AlphaFoldDB" id="A0A4Y8AQM8"/>
<proteinExistence type="inferred from homology"/>
<organism evidence="13 14">
    <name type="scientific">Gramella jeungdoensis</name>
    <dbReference type="NCBI Taxonomy" id="708091"/>
    <lineage>
        <taxon>Bacteria</taxon>
        <taxon>Pseudomonadati</taxon>
        <taxon>Bacteroidota</taxon>
        <taxon>Flavobacteriia</taxon>
        <taxon>Flavobacteriales</taxon>
        <taxon>Flavobacteriaceae</taxon>
        <taxon>Christiangramia</taxon>
    </lineage>
</organism>
<dbReference type="Proteomes" id="UP000298517">
    <property type="component" value="Unassembled WGS sequence"/>
</dbReference>
<dbReference type="NCBIfam" id="TIGR04057">
    <property type="entry name" value="SusC_RagA_signa"/>
    <property type="match status" value="1"/>
</dbReference>
<dbReference type="InterPro" id="IPR012910">
    <property type="entry name" value="Plug_dom"/>
</dbReference>
<gene>
    <name evidence="13" type="ORF">E2488_12920</name>
</gene>
<evidence type="ECO:0000256" key="7">
    <source>
        <dbReference type="ARBA" id="ARBA00023237"/>
    </source>
</evidence>
<dbReference type="InterPro" id="IPR008969">
    <property type="entry name" value="CarboxyPept-like_regulatory"/>
</dbReference>
<evidence type="ECO:0000256" key="9">
    <source>
        <dbReference type="RuleBase" id="RU003357"/>
    </source>
</evidence>
<name>A0A4Y8AQM8_9FLAO</name>
<keyword evidence="2 8" id="KW-0813">Transport</keyword>
<evidence type="ECO:0000256" key="5">
    <source>
        <dbReference type="ARBA" id="ARBA00023077"/>
    </source>
</evidence>
<accession>A0A4Y8AQM8</accession>
<evidence type="ECO:0000256" key="10">
    <source>
        <dbReference type="SAM" id="SignalP"/>
    </source>
</evidence>
<dbReference type="InterPro" id="IPR039426">
    <property type="entry name" value="TonB-dep_rcpt-like"/>
</dbReference>
<evidence type="ECO:0000256" key="6">
    <source>
        <dbReference type="ARBA" id="ARBA00023136"/>
    </source>
</evidence>
<evidence type="ECO:0000256" key="2">
    <source>
        <dbReference type="ARBA" id="ARBA00022448"/>
    </source>
</evidence>
<dbReference type="Gene3D" id="2.40.170.20">
    <property type="entry name" value="TonB-dependent receptor, beta-barrel domain"/>
    <property type="match status" value="1"/>
</dbReference>
<dbReference type="InterPro" id="IPR023997">
    <property type="entry name" value="TonB-dep_OMP_SusC/RagA_CS"/>
</dbReference>
<dbReference type="SUPFAM" id="SSF56935">
    <property type="entry name" value="Porins"/>
    <property type="match status" value="1"/>
</dbReference>
<keyword evidence="3 8" id="KW-1134">Transmembrane beta strand</keyword>
<evidence type="ECO:0000256" key="3">
    <source>
        <dbReference type="ARBA" id="ARBA00022452"/>
    </source>
</evidence>
<sequence length="1072" mass="117591">MKTKFNGILTLLLALLVQVTFAQEKTISGTVSDETGPLPGVNVIVKGTNNGTQTDFDGKFTLRATTGDVIVFSYVGMTSQEKTVGTSNVMNVTMTGSNLLEEVVIVGYGTTTKKSYAGTAKTVKSEQLEIKNVSNVSQALSGEVAGLTVINSSGQPGSTSTIRIRGYGSVNGNRAPLYVVDGVPFSGSINSINPADIRTTTVLKDATATAIYGARGANGVILITTKTGTSSDSYIELEAKVGINDQVIPRYDVITSPEEYIGYVWEGIYNRAVAEGEADPTGIANTDLFSLNYVDPGYNMWNVTNGGELIDPITRQVRPGVTRKYTPQKYTDAAFDPGSRTEYSVRMGGGNDKSKHFFSLGYLNDEGYAIKTNYERYTTRLNLTHDVKDWLEVGANIGYAYSESNNNGQTDGSENVFEFADKMAPIFPVLLRDNSGQLVEDPIFGGYQYDYGSVSGFRARPNANNLNPIASALYDVVRTNRHEVNGNFNAKITFTDYLSLETRYGAQFSTNKYKSYDNPFYGTAVGNGGSLYVSQTERLTQNFLQLLRFQKEFGDHSLEALLAHETNEFTFNNATAYKTKVVLDGLLELDNFVNSTSNPTGYESGSSIESYFGQVNYNYLQKYYFTGSVRRDGSSRFVNEKWGTFGSAGAAWIVSSEDFFNNDLFPYFKVKASYGVTGDQAGVGYYSGYDTYNTAFLGGGYNITPNSNGNPDLTWETSKMFQGGIEFSLGDYIDGNIDFYDKRTDNLIFDRRVGPSQGIAIITVNDGELKNQGLEFDFTGHLVNKDDFKLDLTINGELIKNEIVTMPIEPSTGLPRILDTSAGDYAYSTGSSIYEFYLREWAGVNADTGAPQWYQYFNDANGNGTLDSGEESIASMTEYLNNNTDVTIAKQITDTYADATDKYVGKSGIPDLRGAFRLSGAWKNFNFATQFTYSVGGYAIDYQYGELMSDRFGAVGNNFHTDISDRWQQPGDVTDVPRLADAYDSNSTSSSTRFLTKTDYFALNNATIGYTVPNNILDNIGVDTVNLWVSGDNLFMNTAREGFNPTTSESGNSGRRLYAPLTTLTLGVRVKF</sequence>
<dbReference type="SUPFAM" id="SSF49464">
    <property type="entry name" value="Carboxypeptidase regulatory domain-like"/>
    <property type="match status" value="1"/>
</dbReference>
<dbReference type="Gene3D" id="2.60.40.1120">
    <property type="entry name" value="Carboxypeptidase-like, regulatory domain"/>
    <property type="match status" value="1"/>
</dbReference>
<evidence type="ECO:0000313" key="13">
    <source>
        <dbReference type="EMBL" id="TEW73085.1"/>
    </source>
</evidence>
<dbReference type="PANTHER" id="PTHR30069">
    <property type="entry name" value="TONB-DEPENDENT OUTER MEMBRANE RECEPTOR"/>
    <property type="match status" value="1"/>
</dbReference>
<keyword evidence="4 8" id="KW-0812">Transmembrane</keyword>
<dbReference type="GO" id="GO:0015344">
    <property type="term" value="F:siderophore uptake transmembrane transporter activity"/>
    <property type="evidence" value="ECO:0007669"/>
    <property type="project" value="TreeGrafter"/>
</dbReference>
<dbReference type="EMBL" id="SNQI01000004">
    <property type="protein sequence ID" value="TEW73085.1"/>
    <property type="molecule type" value="Genomic_DNA"/>
</dbReference>
<feature type="chain" id="PRO_5021454765" evidence="10">
    <location>
        <begin position="23"/>
        <end position="1072"/>
    </location>
</feature>
<dbReference type="GO" id="GO:0044718">
    <property type="term" value="P:siderophore transmembrane transport"/>
    <property type="evidence" value="ECO:0007669"/>
    <property type="project" value="TreeGrafter"/>
</dbReference>
<dbReference type="Pfam" id="PF07715">
    <property type="entry name" value="Plug"/>
    <property type="match status" value="1"/>
</dbReference>
<evidence type="ECO:0000256" key="4">
    <source>
        <dbReference type="ARBA" id="ARBA00022692"/>
    </source>
</evidence>
<feature type="domain" description="TonB-dependent receptor-like beta-barrel" evidence="11">
    <location>
        <begin position="444"/>
        <end position="1033"/>
    </location>
</feature>
<dbReference type="NCBIfam" id="TIGR04056">
    <property type="entry name" value="OMP_RagA_SusC"/>
    <property type="match status" value="1"/>
</dbReference>
<keyword evidence="7 8" id="KW-0998">Cell outer membrane</keyword>
<dbReference type="InterPro" id="IPR036942">
    <property type="entry name" value="Beta-barrel_TonB_sf"/>
</dbReference>
<keyword evidence="10" id="KW-0732">Signal</keyword>
<evidence type="ECO:0000259" key="12">
    <source>
        <dbReference type="Pfam" id="PF07715"/>
    </source>
</evidence>
<protein>
    <submittedName>
        <fullName evidence="13">SusC/RagA family TonB-linked outer membrane protein</fullName>
    </submittedName>
</protein>
<dbReference type="PANTHER" id="PTHR30069:SF37">
    <property type="entry name" value="FERRIC VIBRIOBACTIN RECEPTOR VIUA"/>
    <property type="match status" value="1"/>
</dbReference>
<dbReference type="Pfam" id="PF13715">
    <property type="entry name" value="CarbopepD_reg_2"/>
    <property type="match status" value="1"/>
</dbReference>
<dbReference type="InterPro" id="IPR037066">
    <property type="entry name" value="Plug_dom_sf"/>
</dbReference>
<comment type="subcellular location">
    <subcellularLocation>
        <location evidence="1 8">Cell outer membrane</location>
        <topology evidence="1 8">Multi-pass membrane protein</topology>
    </subcellularLocation>
</comment>